<organism evidence="2 3">
    <name type="scientific">Brassica carinata</name>
    <name type="common">Ethiopian mustard</name>
    <name type="synonym">Abyssinian cabbage</name>
    <dbReference type="NCBI Taxonomy" id="52824"/>
    <lineage>
        <taxon>Eukaryota</taxon>
        <taxon>Viridiplantae</taxon>
        <taxon>Streptophyta</taxon>
        <taxon>Embryophyta</taxon>
        <taxon>Tracheophyta</taxon>
        <taxon>Spermatophyta</taxon>
        <taxon>Magnoliopsida</taxon>
        <taxon>eudicotyledons</taxon>
        <taxon>Gunneridae</taxon>
        <taxon>Pentapetalae</taxon>
        <taxon>rosids</taxon>
        <taxon>malvids</taxon>
        <taxon>Brassicales</taxon>
        <taxon>Brassicaceae</taxon>
        <taxon>Brassiceae</taxon>
        <taxon>Brassica</taxon>
    </lineage>
</organism>
<evidence type="ECO:0000256" key="1">
    <source>
        <dbReference type="SAM" id="MobiDB-lite"/>
    </source>
</evidence>
<proteinExistence type="predicted"/>
<feature type="compositionally biased region" description="Basic and acidic residues" evidence="1">
    <location>
        <begin position="37"/>
        <end position="69"/>
    </location>
</feature>
<comment type="caution">
    <text evidence="2">The sequence shown here is derived from an EMBL/GenBank/DDBJ whole genome shotgun (WGS) entry which is preliminary data.</text>
</comment>
<gene>
    <name evidence="2" type="ORF">Bca52824_011490</name>
</gene>
<keyword evidence="3" id="KW-1185">Reference proteome</keyword>
<feature type="region of interest" description="Disordered" evidence="1">
    <location>
        <begin position="1"/>
        <end position="72"/>
    </location>
</feature>
<sequence>MDPFRGPVSCPGCPSQPPWHLRREAKPSPVRKRSRVVAKEESSPACCGREEMSGGEERRCKEEERHHGTDNITDLRQVSCSVKPSSSRSSSYFLDL</sequence>
<dbReference type="EMBL" id="JAAMPC010000002">
    <property type="protein sequence ID" value="KAG2328762.1"/>
    <property type="molecule type" value="Genomic_DNA"/>
</dbReference>
<dbReference type="AlphaFoldDB" id="A0A8X8BBQ0"/>
<feature type="region of interest" description="Disordered" evidence="1">
    <location>
        <begin position="77"/>
        <end position="96"/>
    </location>
</feature>
<evidence type="ECO:0000313" key="2">
    <source>
        <dbReference type="EMBL" id="KAG2328762.1"/>
    </source>
</evidence>
<accession>A0A8X8BBQ0</accession>
<evidence type="ECO:0000313" key="3">
    <source>
        <dbReference type="Proteomes" id="UP000886595"/>
    </source>
</evidence>
<feature type="compositionally biased region" description="Low complexity" evidence="1">
    <location>
        <begin position="79"/>
        <end position="96"/>
    </location>
</feature>
<protein>
    <submittedName>
        <fullName evidence="2">Uncharacterized protein</fullName>
    </submittedName>
</protein>
<reference evidence="2 3" key="1">
    <citation type="submission" date="2020-02" db="EMBL/GenBank/DDBJ databases">
        <authorList>
            <person name="Ma Q."/>
            <person name="Huang Y."/>
            <person name="Song X."/>
            <person name="Pei D."/>
        </authorList>
    </citation>
    <scope>NUCLEOTIDE SEQUENCE [LARGE SCALE GENOMIC DNA]</scope>
    <source>
        <strain evidence="2">Sxm20200214</strain>
        <tissue evidence="2">Leaf</tissue>
    </source>
</reference>
<name>A0A8X8BBQ0_BRACI</name>
<dbReference type="Proteomes" id="UP000886595">
    <property type="component" value="Unassembled WGS sequence"/>
</dbReference>